<reference evidence="2" key="2">
    <citation type="submission" date="2022-01" db="EMBL/GenBank/DDBJ databases">
        <authorList>
            <person name="Yamashiro T."/>
            <person name="Shiraishi A."/>
            <person name="Satake H."/>
            <person name="Nakayama K."/>
        </authorList>
    </citation>
    <scope>NUCLEOTIDE SEQUENCE</scope>
</reference>
<organism evidence="2 3">
    <name type="scientific">Tanacetum coccineum</name>
    <dbReference type="NCBI Taxonomy" id="301880"/>
    <lineage>
        <taxon>Eukaryota</taxon>
        <taxon>Viridiplantae</taxon>
        <taxon>Streptophyta</taxon>
        <taxon>Embryophyta</taxon>
        <taxon>Tracheophyta</taxon>
        <taxon>Spermatophyta</taxon>
        <taxon>Magnoliopsida</taxon>
        <taxon>eudicotyledons</taxon>
        <taxon>Gunneridae</taxon>
        <taxon>Pentapetalae</taxon>
        <taxon>asterids</taxon>
        <taxon>campanulids</taxon>
        <taxon>Asterales</taxon>
        <taxon>Asteraceae</taxon>
        <taxon>Asteroideae</taxon>
        <taxon>Anthemideae</taxon>
        <taxon>Anthemidinae</taxon>
        <taxon>Tanacetum</taxon>
    </lineage>
</organism>
<dbReference type="EMBL" id="BQNB010012153">
    <property type="protein sequence ID" value="GJS99882.1"/>
    <property type="molecule type" value="Genomic_DNA"/>
</dbReference>
<name>A0ABQ5AFD6_9ASTR</name>
<evidence type="ECO:0000313" key="2">
    <source>
        <dbReference type="EMBL" id="GJS99882.1"/>
    </source>
</evidence>
<gene>
    <name evidence="2" type="ORF">Tco_0821052</name>
</gene>
<evidence type="ECO:0000256" key="1">
    <source>
        <dbReference type="SAM" id="MobiDB-lite"/>
    </source>
</evidence>
<reference evidence="2" key="1">
    <citation type="journal article" date="2022" name="Int. J. Mol. Sci.">
        <title>Draft Genome of Tanacetum Coccineum: Genomic Comparison of Closely Related Tanacetum-Family Plants.</title>
        <authorList>
            <person name="Yamashiro T."/>
            <person name="Shiraishi A."/>
            <person name="Nakayama K."/>
            <person name="Satake H."/>
        </authorList>
    </citation>
    <scope>NUCLEOTIDE SEQUENCE</scope>
</reference>
<evidence type="ECO:0000313" key="3">
    <source>
        <dbReference type="Proteomes" id="UP001151760"/>
    </source>
</evidence>
<proteinExistence type="predicted"/>
<protein>
    <submittedName>
        <fullName evidence="2">Uncharacterized protein</fullName>
    </submittedName>
</protein>
<accession>A0ABQ5AFD6</accession>
<keyword evidence="3" id="KW-1185">Reference proteome</keyword>
<comment type="caution">
    <text evidence="2">The sequence shown here is derived from an EMBL/GenBank/DDBJ whole genome shotgun (WGS) entry which is preliminary data.</text>
</comment>
<feature type="compositionally biased region" description="Gly residues" evidence="1">
    <location>
        <begin position="285"/>
        <end position="325"/>
    </location>
</feature>
<dbReference type="Proteomes" id="UP001151760">
    <property type="component" value="Unassembled WGS sequence"/>
</dbReference>
<sequence length="346" mass="38824">MQSVGSRPLGSILFGDIPTVFLLLRWLLQRLLVIAPIISSCRSLWLRTLCASTHWIGHLWLLSFARWRRAVQARPHSSHEFPIAPVTAPPGIRRRSSLNIILVPLRISSPVEFFGLEAPDQAHSGSSIEIVSPRLCYPRDEHHDVVRHFVVGVLLHYLLGTHRLHQSHYIRRFIRENHTFTSHSAGPSSKSVDHRRLGIDWDACEVVLQGMRGVWAERQARIWLRDGIASLLEPGWLSDLYSFEDGEPYKKEFRQDSVGYVMMLEGDLGAALEAHQVNQNLELGNGNGNGNNNGNGNGNDNGNGNGNDNGNGNGNDNGNGNGNGNGNHDWWHGDKKLRTQCEWKRR</sequence>
<feature type="region of interest" description="Disordered" evidence="1">
    <location>
        <begin position="281"/>
        <end position="333"/>
    </location>
</feature>